<dbReference type="InterPro" id="IPR017927">
    <property type="entry name" value="FAD-bd_FR_type"/>
</dbReference>
<evidence type="ECO:0000313" key="4">
    <source>
        <dbReference type="Proteomes" id="UP000538931"/>
    </source>
</evidence>
<dbReference type="SUPFAM" id="SSF63380">
    <property type="entry name" value="Riboflavin synthase domain-like"/>
    <property type="match status" value="1"/>
</dbReference>
<dbReference type="GO" id="GO:0050660">
    <property type="term" value="F:flavin adenine dinucleotide binding"/>
    <property type="evidence" value="ECO:0007669"/>
    <property type="project" value="InterPro"/>
</dbReference>
<feature type="binding site" evidence="1">
    <location>
        <position position="272"/>
    </location>
    <ligand>
        <name>[2Fe-2S] cluster</name>
        <dbReference type="ChEBI" id="CHEBI:190135"/>
    </ligand>
</feature>
<dbReference type="InterPro" id="IPR039261">
    <property type="entry name" value="FNR_nucleotide-bd"/>
</dbReference>
<feature type="domain" description="FAD-binding FR-type" evidence="2">
    <location>
        <begin position="17"/>
        <end position="120"/>
    </location>
</feature>
<keyword evidence="1" id="KW-0408">Iron</keyword>
<dbReference type="SUPFAM" id="SSF52343">
    <property type="entry name" value="Ferredoxin reductase-like, C-terminal NADP-linked domain"/>
    <property type="match status" value="1"/>
</dbReference>
<dbReference type="InterPro" id="IPR001433">
    <property type="entry name" value="OxRdtase_FAD/NAD-bd"/>
</dbReference>
<comment type="caution">
    <text evidence="3">The sequence shown here is derived from an EMBL/GenBank/DDBJ whole genome shotgun (WGS) entry which is preliminary data.</text>
</comment>
<evidence type="ECO:0000256" key="1">
    <source>
        <dbReference type="PIRSR" id="PIRSR006816-2"/>
    </source>
</evidence>
<dbReference type="GO" id="GO:0016491">
    <property type="term" value="F:oxidoreductase activity"/>
    <property type="evidence" value="ECO:0007669"/>
    <property type="project" value="InterPro"/>
</dbReference>
<gene>
    <name evidence="3" type="ORF">H1S06_08535</name>
</gene>
<dbReference type="Proteomes" id="UP000538931">
    <property type="component" value="Unassembled WGS sequence"/>
</dbReference>
<evidence type="ECO:0000259" key="2">
    <source>
        <dbReference type="PROSITE" id="PS51384"/>
    </source>
</evidence>
<comment type="cofactor">
    <cofactor evidence="1">
        <name>[2Fe-2S] cluster</name>
        <dbReference type="ChEBI" id="CHEBI:190135"/>
    </cofactor>
    <text evidence="1">Binds 1 [2Fe-2S] cluster per subunit.</text>
</comment>
<organism evidence="3 4">
    <name type="scientific">Marinobacterium marinum</name>
    <dbReference type="NCBI Taxonomy" id="2756129"/>
    <lineage>
        <taxon>Bacteria</taxon>
        <taxon>Pseudomonadati</taxon>
        <taxon>Pseudomonadota</taxon>
        <taxon>Gammaproteobacteria</taxon>
        <taxon>Oceanospirillales</taxon>
        <taxon>Oceanospirillaceae</taxon>
        <taxon>Marinobacterium</taxon>
    </lineage>
</organism>
<dbReference type="Pfam" id="PF10418">
    <property type="entry name" value="DHODB_Fe-S_bind"/>
    <property type="match status" value="1"/>
</dbReference>
<dbReference type="PANTHER" id="PTHR43513">
    <property type="entry name" value="DIHYDROOROTATE DEHYDROGENASE B (NAD(+)), ELECTRON TRANSFER SUBUNIT"/>
    <property type="match status" value="1"/>
</dbReference>
<dbReference type="InterPro" id="IPR017938">
    <property type="entry name" value="Riboflavin_synthase-like_b-brl"/>
</dbReference>
<dbReference type="PROSITE" id="PS51384">
    <property type="entry name" value="FAD_FR"/>
    <property type="match status" value="1"/>
</dbReference>
<keyword evidence="1" id="KW-0479">Metal-binding</keyword>
<proteinExistence type="predicted"/>
<dbReference type="GO" id="GO:0051537">
    <property type="term" value="F:2 iron, 2 sulfur cluster binding"/>
    <property type="evidence" value="ECO:0007669"/>
    <property type="project" value="UniProtKB-KW"/>
</dbReference>
<dbReference type="Gene3D" id="3.40.50.80">
    <property type="entry name" value="Nucleotide-binding domain of ferredoxin-NADP reductase (FNR) module"/>
    <property type="match status" value="1"/>
</dbReference>
<dbReference type="CDD" id="cd06221">
    <property type="entry name" value="sulfite_reductase_like"/>
    <property type="match status" value="1"/>
</dbReference>
<dbReference type="EMBL" id="JACEMT010000046">
    <property type="protein sequence ID" value="MBA4502407.1"/>
    <property type="molecule type" value="Genomic_DNA"/>
</dbReference>
<dbReference type="GO" id="GO:0006221">
    <property type="term" value="P:pyrimidine nucleotide biosynthetic process"/>
    <property type="evidence" value="ECO:0007669"/>
    <property type="project" value="InterPro"/>
</dbReference>
<keyword evidence="4" id="KW-1185">Reference proteome</keyword>
<feature type="binding site" evidence="1">
    <location>
        <position position="264"/>
    </location>
    <ligand>
        <name>[2Fe-2S] cluster</name>
        <dbReference type="ChEBI" id="CHEBI:190135"/>
    </ligand>
</feature>
<keyword evidence="1" id="KW-0001">2Fe-2S</keyword>
<dbReference type="RefSeq" id="WP_181739175.1">
    <property type="nucleotide sequence ID" value="NZ_JACEMT010000046.1"/>
</dbReference>
<dbReference type="InterPro" id="IPR050353">
    <property type="entry name" value="PyrK_electron_transfer"/>
</dbReference>
<keyword evidence="1" id="KW-0411">Iron-sulfur</keyword>
<dbReference type="InterPro" id="IPR019480">
    <property type="entry name" value="Dihydroorotate_DH_Fe-S-bd"/>
</dbReference>
<dbReference type="InterPro" id="IPR012165">
    <property type="entry name" value="Cyt_c3_hydrogenase_gsu"/>
</dbReference>
<dbReference type="Pfam" id="PF00175">
    <property type="entry name" value="NAD_binding_1"/>
    <property type="match status" value="1"/>
</dbReference>
<sequence length="292" mass="32284">MTAPVRYPQPSLTCNPALPTEALILDRVQETEDIFTLQLRLTDPHQEWRLGIQPGQFNMLYRFGVGEIPISFKAIGKDKHGQPVLEHAIRRVGRISGALAALKPGDRIGLRGPFGTGWPLQKAKGQDLCVVTGGLGCAPAVSIIEHAFANRSHYGHIHIIQGVKHSADLLWRNRYEFWAQQPDTTVLMAADVAAPGWPWYSGRVTELIKLLPLQPGQTLVCCCGPEPMMQASAEQLILRQVPAEAIWLSMERNMQCASGHCGHCQFGADFICRDGPVMPYPRLRDRLGLEGV</sequence>
<evidence type="ECO:0000313" key="3">
    <source>
        <dbReference type="EMBL" id="MBA4502407.1"/>
    </source>
</evidence>
<reference evidence="3 4" key="1">
    <citation type="submission" date="2020-07" db="EMBL/GenBank/DDBJ databases">
        <title>Bacterium isolated from marien macroalgae.</title>
        <authorList>
            <person name="Zhu K."/>
            <person name="Lu D."/>
            <person name="Du Z."/>
        </authorList>
    </citation>
    <scope>NUCLEOTIDE SEQUENCE [LARGE SCALE GENOMIC DNA]</scope>
    <source>
        <strain evidence="3 4">3-1745</strain>
    </source>
</reference>
<accession>A0A7W2ACD0</accession>
<feature type="binding site" evidence="1">
    <location>
        <position position="256"/>
    </location>
    <ligand>
        <name>[2Fe-2S] cluster</name>
        <dbReference type="ChEBI" id="CHEBI:190135"/>
    </ligand>
</feature>
<dbReference type="AlphaFoldDB" id="A0A7W2ACD0"/>
<feature type="binding site" evidence="1">
    <location>
        <position position="261"/>
    </location>
    <ligand>
        <name>[2Fe-2S] cluster</name>
        <dbReference type="ChEBI" id="CHEBI:190135"/>
    </ligand>
</feature>
<name>A0A7W2ACD0_9GAMM</name>
<dbReference type="PRINTS" id="PR00406">
    <property type="entry name" value="CYTB5RDTASE"/>
</dbReference>
<protein>
    <submittedName>
        <fullName evidence="3">FAD/NAD(P)-binding protein</fullName>
    </submittedName>
</protein>
<dbReference type="PIRSF" id="PIRSF006816">
    <property type="entry name" value="Cyc3_hyd_g"/>
    <property type="match status" value="1"/>
</dbReference>
<dbReference type="GO" id="GO:0046872">
    <property type="term" value="F:metal ion binding"/>
    <property type="evidence" value="ECO:0007669"/>
    <property type="project" value="UniProtKB-KW"/>
</dbReference>
<dbReference type="Gene3D" id="2.40.30.10">
    <property type="entry name" value="Translation factors"/>
    <property type="match status" value="1"/>
</dbReference>